<dbReference type="SUPFAM" id="SSF54862">
    <property type="entry name" value="4Fe-4S ferredoxins"/>
    <property type="match status" value="1"/>
</dbReference>
<evidence type="ECO:0000256" key="9">
    <source>
        <dbReference type="ARBA" id="ARBA00049728"/>
    </source>
</evidence>
<dbReference type="EMBL" id="QNZK01000207">
    <property type="protein sequence ID" value="RTZ84674.1"/>
    <property type="molecule type" value="Genomic_DNA"/>
</dbReference>
<evidence type="ECO:0000256" key="8">
    <source>
        <dbReference type="ARBA" id="ARBA00049714"/>
    </source>
</evidence>
<proteinExistence type="predicted"/>
<sequence length="107" mass="12159">GIAVPNVTEWQFLNLKYDIKARIDESTCIHCGLCHISCEDAAHQAIRIIKANGDRRFEVIDEECVGCNLCMFACPVPDCITMERVDSGTEYQNWTTHPNNPMRVEEN</sequence>
<dbReference type="AlphaFoldDB" id="A0A432GLL9"/>
<evidence type="ECO:0000256" key="3">
    <source>
        <dbReference type="ARBA" id="ARBA00023004"/>
    </source>
</evidence>
<evidence type="ECO:0000256" key="1">
    <source>
        <dbReference type="ARBA" id="ARBA00022723"/>
    </source>
</evidence>
<name>A0A432GLL9_9DELT</name>
<evidence type="ECO:0000256" key="5">
    <source>
        <dbReference type="ARBA" id="ARBA00047685"/>
    </source>
</evidence>
<keyword evidence="1" id="KW-0479">Metal-binding</keyword>
<evidence type="ECO:0000259" key="10">
    <source>
        <dbReference type="PROSITE" id="PS51379"/>
    </source>
</evidence>
<dbReference type="GO" id="GO:0046872">
    <property type="term" value="F:metal ion binding"/>
    <property type="evidence" value="ECO:0007669"/>
    <property type="project" value="UniProtKB-KW"/>
</dbReference>
<dbReference type="PANTHER" id="PTHR43073">
    <property type="entry name" value="DIHYDROPYRIMIDINE DEHYDROGENASE [NADP(+)]"/>
    <property type="match status" value="1"/>
</dbReference>
<dbReference type="Gene3D" id="3.30.70.20">
    <property type="match status" value="1"/>
</dbReference>
<comment type="function">
    <text evidence="7">Involved in pyrimidine base degradation. Catalyzes physiologically the reduction of uracil to 5,6-dihydrouracil (DHU) by using NADH as a specific cosubstrate. It also catalyzes the reverse reaction and the reduction of thymine to 5,6-dihydrothymine (DHT).</text>
</comment>
<evidence type="ECO:0000256" key="4">
    <source>
        <dbReference type="ARBA" id="ARBA00023014"/>
    </source>
</evidence>
<dbReference type="EC" id="1.3.1.1" evidence="9"/>
<accession>A0A432GLL9</accession>
<dbReference type="GO" id="GO:0051536">
    <property type="term" value="F:iron-sulfur cluster binding"/>
    <property type="evidence" value="ECO:0007669"/>
    <property type="project" value="UniProtKB-KW"/>
</dbReference>
<keyword evidence="3" id="KW-0408">Iron</keyword>
<organism evidence="11 12">
    <name type="scientific">SAR324 cluster bacterium</name>
    <dbReference type="NCBI Taxonomy" id="2024889"/>
    <lineage>
        <taxon>Bacteria</taxon>
        <taxon>Deltaproteobacteria</taxon>
        <taxon>SAR324 cluster</taxon>
    </lineage>
</organism>
<evidence type="ECO:0000313" key="11">
    <source>
        <dbReference type="EMBL" id="RTZ84674.1"/>
    </source>
</evidence>
<dbReference type="PROSITE" id="PS51379">
    <property type="entry name" value="4FE4S_FER_2"/>
    <property type="match status" value="2"/>
</dbReference>
<gene>
    <name evidence="11" type="ORF">DSY96_05940</name>
</gene>
<evidence type="ECO:0000256" key="6">
    <source>
        <dbReference type="ARBA" id="ARBA00048792"/>
    </source>
</evidence>
<evidence type="ECO:0000256" key="2">
    <source>
        <dbReference type="ARBA" id="ARBA00023002"/>
    </source>
</evidence>
<feature type="non-terminal residue" evidence="11">
    <location>
        <position position="1"/>
    </location>
</feature>
<dbReference type="InterPro" id="IPR017900">
    <property type="entry name" value="4Fe4S_Fe_S_CS"/>
</dbReference>
<dbReference type="InterPro" id="IPR017896">
    <property type="entry name" value="4Fe4S_Fe-S-bd"/>
</dbReference>
<feature type="domain" description="4Fe-4S ferredoxin-type" evidence="10">
    <location>
        <begin position="19"/>
        <end position="48"/>
    </location>
</feature>
<reference evidence="11 12" key="1">
    <citation type="submission" date="2018-06" db="EMBL/GenBank/DDBJ databases">
        <title>Combined omics and stable isotope probing to characterize newly discovered Mariana Back-Arc vent microbial communities.</title>
        <authorList>
            <person name="Trembath-Reichert E."/>
            <person name="Huber J.A."/>
        </authorList>
    </citation>
    <scope>NUCLEOTIDE SEQUENCE [LARGE SCALE GENOMIC DNA]</scope>
    <source>
        <strain evidence="11">MAG 58</strain>
    </source>
</reference>
<dbReference type="Proteomes" id="UP000287917">
    <property type="component" value="Unassembled WGS sequence"/>
</dbReference>
<evidence type="ECO:0000313" key="12">
    <source>
        <dbReference type="Proteomes" id="UP000287917"/>
    </source>
</evidence>
<evidence type="ECO:0000256" key="7">
    <source>
        <dbReference type="ARBA" id="ARBA00049578"/>
    </source>
</evidence>
<comment type="subunit">
    <text evidence="8">Heterotetramer of 2 PreA and 2 PreT subunits.</text>
</comment>
<dbReference type="PROSITE" id="PS00198">
    <property type="entry name" value="4FE4S_FER_1"/>
    <property type="match status" value="1"/>
</dbReference>
<keyword evidence="4" id="KW-0411">Iron-sulfur</keyword>
<dbReference type="GO" id="GO:0004159">
    <property type="term" value="F:dihydropyrimidine dehydrogenase (NAD+) activity"/>
    <property type="evidence" value="ECO:0007669"/>
    <property type="project" value="UniProtKB-EC"/>
</dbReference>
<comment type="catalytic activity">
    <reaction evidence="5">
        <text>5,6-dihydrothymine + NAD(+) = thymine + NADH + H(+)</text>
        <dbReference type="Rhea" id="RHEA:28791"/>
        <dbReference type="ChEBI" id="CHEBI:15378"/>
        <dbReference type="ChEBI" id="CHEBI:17821"/>
        <dbReference type="ChEBI" id="CHEBI:27468"/>
        <dbReference type="ChEBI" id="CHEBI:57540"/>
        <dbReference type="ChEBI" id="CHEBI:57945"/>
        <dbReference type="EC" id="1.3.1.1"/>
    </reaction>
</comment>
<comment type="caution">
    <text evidence="11">The sequence shown here is derived from an EMBL/GenBank/DDBJ whole genome shotgun (WGS) entry which is preliminary data.</text>
</comment>
<feature type="domain" description="4Fe-4S ferredoxin-type" evidence="10">
    <location>
        <begin position="55"/>
        <end position="85"/>
    </location>
</feature>
<keyword evidence="2 11" id="KW-0560">Oxidoreductase</keyword>
<protein>
    <recommendedName>
        <fullName evidence="9">dihydrouracil dehydrogenase (NAD(+))</fullName>
        <ecNumber evidence="9">1.3.1.1</ecNumber>
    </recommendedName>
</protein>
<dbReference type="Pfam" id="PF14697">
    <property type="entry name" value="Fer4_21"/>
    <property type="match status" value="1"/>
</dbReference>
<dbReference type="PANTHER" id="PTHR43073:SF2">
    <property type="entry name" value="DIHYDROPYRIMIDINE DEHYDROGENASE [NADP(+)]"/>
    <property type="match status" value="1"/>
</dbReference>
<comment type="catalytic activity">
    <reaction evidence="6">
        <text>5,6-dihydrouracil + NAD(+) = uracil + NADH + H(+)</text>
        <dbReference type="Rhea" id="RHEA:20189"/>
        <dbReference type="ChEBI" id="CHEBI:15378"/>
        <dbReference type="ChEBI" id="CHEBI:15901"/>
        <dbReference type="ChEBI" id="CHEBI:17568"/>
        <dbReference type="ChEBI" id="CHEBI:57540"/>
        <dbReference type="ChEBI" id="CHEBI:57945"/>
        <dbReference type="EC" id="1.3.1.1"/>
    </reaction>
</comment>